<protein>
    <submittedName>
        <fullName evidence="1">Uncharacterized protein</fullName>
    </submittedName>
</protein>
<comment type="caution">
    <text evidence="1">The sequence shown here is derived from an EMBL/GenBank/DDBJ whole genome shotgun (WGS) entry which is preliminary data.</text>
</comment>
<name>A0A0F9RQ37_9ZZZZ</name>
<reference evidence="1" key="1">
    <citation type="journal article" date="2015" name="Nature">
        <title>Complex archaea that bridge the gap between prokaryotes and eukaryotes.</title>
        <authorList>
            <person name="Spang A."/>
            <person name="Saw J.H."/>
            <person name="Jorgensen S.L."/>
            <person name="Zaremba-Niedzwiedzka K."/>
            <person name="Martijn J."/>
            <person name="Lind A.E."/>
            <person name="van Eijk R."/>
            <person name="Schleper C."/>
            <person name="Guy L."/>
            <person name="Ettema T.J."/>
        </authorList>
    </citation>
    <scope>NUCLEOTIDE SEQUENCE</scope>
</reference>
<sequence>MRSFIQVTDTNNDILRSLSLGDLSSTETYSFRVWNNLSQEVGIRALNGLELNLMYPPKQGIKTLVNEDIIKIRCTYSGERSEDVSMSFQSFPISGENFNRLELNCYNEYEVQIDFSDLSVAQKAAVDLIDMEFNITAIYDTDFAPFSLPQQRDITSNTLILVVTNMTKLSDTTIV</sequence>
<accession>A0A0F9RQ37</accession>
<dbReference type="EMBL" id="LAZR01001042">
    <property type="protein sequence ID" value="KKN51947.1"/>
    <property type="molecule type" value="Genomic_DNA"/>
</dbReference>
<organism evidence="1">
    <name type="scientific">marine sediment metagenome</name>
    <dbReference type="NCBI Taxonomy" id="412755"/>
    <lineage>
        <taxon>unclassified sequences</taxon>
        <taxon>metagenomes</taxon>
        <taxon>ecological metagenomes</taxon>
    </lineage>
</organism>
<proteinExistence type="predicted"/>
<gene>
    <name evidence="1" type="ORF">LCGC14_0617840</name>
</gene>
<dbReference type="AlphaFoldDB" id="A0A0F9RQ37"/>
<evidence type="ECO:0000313" key="1">
    <source>
        <dbReference type="EMBL" id="KKN51947.1"/>
    </source>
</evidence>